<evidence type="ECO:0000313" key="2">
    <source>
        <dbReference type="EMBL" id="KAJ3594450.1"/>
    </source>
</evidence>
<dbReference type="Proteomes" id="UP001148018">
    <property type="component" value="Unassembled WGS sequence"/>
</dbReference>
<feature type="region of interest" description="Disordered" evidence="1">
    <location>
        <begin position="147"/>
        <end position="180"/>
    </location>
</feature>
<dbReference type="OrthoDB" id="431720at2759"/>
<protein>
    <submittedName>
        <fullName evidence="2">Uncharacterized protein</fullName>
    </submittedName>
</protein>
<evidence type="ECO:0000256" key="1">
    <source>
        <dbReference type="SAM" id="MobiDB-lite"/>
    </source>
</evidence>
<proteinExistence type="predicted"/>
<organism evidence="2 3">
    <name type="scientific">Muraenolepis orangiensis</name>
    <name type="common">Patagonian moray cod</name>
    <dbReference type="NCBI Taxonomy" id="630683"/>
    <lineage>
        <taxon>Eukaryota</taxon>
        <taxon>Metazoa</taxon>
        <taxon>Chordata</taxon>
        <taxon>Craniata</taxon>
        <taxon>Vertebrata</taxon>
        <taxon>Euteleostomi</taxon>
        <taxon>Actinopterygii</taxon>
        <taxon>Neopterygii</taxon>
        <taxon>Teleostei</taxon>
        <taxon>Neoteleostei</taxon>
        <taxon>Acanthomorphata</taxon>
        <taxon>Zeiogadaria</taxon>
        <taxon>Gadariae</taxon>
        <taxon>Gadiformes</taxon>
        <taxon>Muraenolepidoidei</taxon>
        <taxon>Muraenolepididae</taxon>
        <taxon>Muraenolepis</taxon>
    </lineage>
</organism>
<dbReference type="AlphaFoldDB" id="A0A9Q0DT79"/>
<gene>
    <name evidence="2" type="ORF">NHX12_003757</name>
</gene>
<feature type="region of interest" description="Disordered" evidence="1">
    <location>
        <begin position="1"/>
        <end position="86"/>
    </location>
</feature>
<reference evidence="2" key="1">
    <citation type="submission" date="2022-07" db="EMBL/GenBank/DDBJ databases">
        <title>Chromosome-level genome of Muraenolepis orangiensis.</title>
        <authorList>
            <person name="Kim J."/>
        </authorList>
    </citation>
    <scope>NUCLEOTIDE SEQUENCE</scope>
    <source>
        <strain evidence="2">KU_S4_2022</strain>
        <tissue evidence="2">Muscle</tissue>
    </source>
</reference>
<feature type="compositionally biased region" description="Low complexity" evidence="1">
    <location>
        <begin position="36"/>
        <end position="49"/>
    </location>
</feature>
<keyword evidence="3" id="KW-1185">Reference proteome</keyword>
<name>A0A9Q0DT79_9TELE</name>
<evidence type="ECO:0000313" key="3">
    <source>
        <dbReference type="Proteomes" id="UP001148018"/>
    </source>
</evidence>
<sequence length="238" mass="25810">MHAAATATSDLSLSPGAPHPRPHGDPRGPPVPEKMLSQSSSSSLSLSLPLPLPLEPKCRRTPSPAARHALAQGPRSNSLQVPRADPEYLGLPPRAASFNGSGPVSPHGMLRRRGGLLEQKDVIMAHQAHKIHSTPQARRKEWEMARFGDESQPSTMDSGDGDVEGGAADGQDAVSASGMSASLKQAKAQRARTMAMYNPVPHRQNCLTVNRSLFIFAEDNFIRKYARRVIEWPYPYAQ</sequence>
<dbReference type="EMBL" id="JANIIK010000111">
    <property type="protein sequence ID" value="KAJ3594450.1"/>
    <property type="molecule type" value="Genomic_DNA"/>
</dbReference>
<comment type="caution">
    <text evidence="2">The sequence shown here is derived from an EMBL/GenBank/DDBJ whole genome shotgun (WGS) entry which is preliminary data.</text>
</comment>
<accession>A0A9Q0DT79</accession>